<dbReference type="Pfam" id="PF13432">
    <property type="entry name" value="TPR_16"/>
    <property type="match status" value="1"/>
</dbReference>
<accession>A0ABP7XCV3</accession>
<organism evidence="5 6">
    <name type="scientific">Aquimarina addita</name>
    <dbReference type="NCBI Taxonomy" id="870485"/>
    <lineage>
        <taxon>Bacteria</taxon>
        <taxon>Pseudomonadati</taxon>
        <taxon>Bacteroidota</taxon>
        <taxon>Flavobacteriia</taxon>
        <taxon>Flavobacteriales</taxon>
        <taxon>Flavobacteriaceae</taxon>
        <taxon>Aquimarina</taxon>
    </lineage>
</organism>
<dbReference type="EMBL" id="BAABCW010000002">
    <property type="protein sequence ID" value="GAA4110551.1"/>
    <property type="molecule type" value="Genomic_DNA"/>
</dbReference>
<dbReference type="RefSeq" id="WP_344924937.1">
    <property type="nucleotide sequence ID" value="NZ_BAABCW010000002.1"/>
</dbReference>
<reference evidence="6" key="1">
    <citation type="journal article" date="2019" name="Int. J. Syst. Evol. Microbiol.">
        <title>The Global Catalogue of Microorganisms (GCM) 10K type strain sequencing project: providing services to taxonomists for standard genome sequencing and annotation.</title>
        <authorList>
            <consortium name="The Broad Institute Genomics Platform"/>
            <consortium name="The Broad Institute Genome Sequencing Center for Infectious Disease"/>
            <person name="Wu L."/>
            <person name="Ma J."/>
        </authorList>
    </citation>
    <scope>NUCLEOTIDE SEQUENCE [LARGE SCALE GENOMIC DNA]</scope>
    <source>
        <strain evidence="6">JCM 17106</strain>
    </source>
</reference>
<gene>
    <name evidence="5" type="ORF">GCM10022393_07680</name>
</gene>
<feature type="transmembrane region" description="Helical" evidence="2">
    <location>
        <begin position="129"/>
        <end position="152"/>
    </location>
</feature>
<dbReference type="SUPFAM" id="SSF48452">
    <property type="entry name" value="TPR-like"/>
    <property type="match status" value="1"/>
</dbReference>
<keyword evidence="3" id="KW-0732">Signal</keyword>
<dbReference type="PROSITE" id="PS51781">
    <property type="entry name" value="SH3B"/>
    <property type="match status" value="1"/>
</dbReference>
<comment type="caution">
    <text evidence="5">The sequence shown here is derived from an EMBL/GenBank/DDBJ whole genome shotgun (WGS) entry which is preliminary data.</text>
</comment>
<evidence type="ECO:0000313" key="6">
    <source>
        <dbReference type="Proteomes" id="UP001500459"/>
    </source>
</evidence>
<feature type="signal peptide" evidence="3">
    <location>
        <begin position="1"/>
        <end position="19"/>
    </location>
</feature>
<keyword evidence="2" id="KW-1133">Transmembrane helix</keyword>
<sequence length="250" mass="28595">MKNLIIIIIVFAISSLTLAQEQSMFQKANDLYTQEKYQEAIEAYESIIKSGQESAELYYNLGNANYKVNNIASSIYYYEKGLKLAPDDEDIKSNLAFARKSTIDAIDIIPEGFLTRTINGFASMFSFNAWGWISIIGVCAFVVLFVLYYYALTSTKKRLFFMCSWIGLGIGIIAVLFAFRQYNRIQENQYAIIFAQETTVKSEPNLKSEVIFELHEGTKVRITETINEWRKIRLADGKIGWIPATELKEL</sequence>
<evidence type="ECO:0000256" key="2">
    <source>
        <dbReference type="SAM" id="Phobius"/>
    </source>
</evidence>
<keyword evidence="2" id="KW-0472">Membrane</keyword>
<dbReference type="InterPro" id="IPR011990">
    <property type="entry name" value="TPR-like_helical_dom_sf"/>
</dbReference>
<name>A0ABP7XCV3_9FLAO</name>
<keyword evidence="6" id="KW-1185">Reference proteome</keyword>
<feature type="domain" description="SH3b" evidence="4">
    <location>
        <begin position="186"/>
        <end position="250"/>
    </location>
</feature>
<feature type="chain" id="PRO_5045392673" evidence="3">
    <location>
        <begin position="20"/>
        <end position="250"/>
    </location>
</feature>
<evidence type="ECO:0000256" key="3">
    <source>
        <dbReference type="SAM" id="SignalP"/>
    </source>
</evidence>
<dbReference type="Pfam" id="PF08239">
    <property type="entry name" value="SH3_3"/>
    <property type="match status" value="1"/>
</dbReference>
<dbReference type="InterPro" id="IPR003646">
    <property type="entry name" value="SH3-like_bac-type"/>
</dbReference>
<feature type="repeat" description="TPR" evidence="1">
    <location>
        <begin position="55"/>
        <end position="88"/>
    </location>
</feature>
<dbReference type="InterPro" id="IPR019734">
    <property type="entry name" value="TPR_rpt"/>
</dbReference>
<dbReference type="SMART" id="SM00287">
    <property type="entry name" value="SH3b"/>
    <property type="match status" value="1"/>
</dbReference>
<proteinExistence type="predicted"/>
<dbReference type="SMART" id="SM00028">
    <property type="entry name" value="TPR"/>
    <property type="match status" value="2"/>
</dbReference>
<dbReference type="Proteomes" id="UP001500459">
    <property type="component" value="Unassembled WGS sequence"/>
</dbReference>
<keyword evidence="1" id="KW-0802">TPR repeat</keyword>
<evidence type="ECO:0000256" key="1">
    <source>
        <dbReference type="PROSITE-ProRule" id="PRU00339"/>
    </source>
</evidence>
<feature type="transmembrane region" description="Helical" evidence="2">
    <location>
        <begin position="159"/>
        <end position="179"/>
    </location>
</feature>
<evidence type="ECO:0000313" key="5">
    <source>
        <dbReference type="EMBL" id="GAA4110551.1"/>
    </source>
</evidence>
<evidence type="ECO:0000259" key="4">
    <source>
        <dbReference type="PROSITE" id="PS51781"/>
    </source>
</evidence>
<dbReference type="Gene3D" id="1.25.40.10">
    <property type="entry name" value="Tetratricopeptide repeat domain"/>
    <property type="match status" value="1"/>
</dbReference>
<protein>
    <submittedName>
        <fullName evidence="5">Tetratricopeptide repeat protein</fullName>
    </submittedName>
</protein>
<dbReference type="PROSITE" id="PS50005">
    <property type="entry name" value="TPR"/>
    <property type="match status" value="1"/>
</dbReference>
<keyword evidence="2" id="KW-0812">Transmembrane</keyword>
<dbReference type="Gene3D" id="2.30.30.40">
    <property type="entry name" value="SH3 Domains"/>
    <property type="match status" value="1"/>
</dbReference>